<name>A0A183VJU0_TRIRE</name>
<dbReference type="OrthoDB" id="201213at2759"/>
<protein>
    <recommendedName>
        <fullName evidence="1">peptidyl-tRNA hydrolase</fullName>
        <ecNumber evidence="1">3.1.1.29</ecNumber>
    </recommendedName>
</protein>
<evidence type="ECO:0000313" key="5">
    <source>
        <dbReference type="WBParaSite" id="TREG1_3660.1"/>
    </source>
</evidence>
<organism evidence="4 5">
    <name type="scientific">Trichobilharzia regenti</name>
    <name type="common">Nasal bird schistosome</name>
    <dbReference type="NCBI Taxonomy" id="157069"/>
    <lineage>
        <taxon>Eukaryota</taxon>
        <taxon>Metazoa</taxon>
        <taxon>Spiralia</taxon>
        <taxon>Lophotrochozoa</taxon>
        <taxon>Platyhelminthes</taxon>
        <taxon>Trematoda</taxon>
        <taxon>Digenea</taxon>
        <taxon>Strigeidida</taxon>
        <taxon>Schistosomatoidea</taxon>
        <taxon>Schistosomatidae</taxon>
        <taxon>Trichobilharzia</taxon>
    </lineage>
</organism>
<comment type="catalytic activity">
    <reaction evidence="3">
        <text>an N-acyl-L-alpha-aminoacyl-tRNA + H2O = an N-acyl-L-amino acid + a tRNA + H(+)</text>
        <dbReference type="Rhea" id="RHEA:54448"/>
        <dbReference type="Rhea" id="RHEA-COMP:10123"/>
        <dbReference type="Rhea" id="RHEA-COMP:13883"/>
        <dbReference type="ChEBI" id="CHEBI:15377"/>
        <dbReference type="ChEBI" id="CHEBI:15378"/>
        <dbReference type="ChEBI" id="CHEBI:59874"/>
        <dbReference type="ChEBI" id="CHEBI:78442"/>
        <dbReference type="ChEBI" id="CHEBI:138191"/>
        <dbReference type="EC" id="3.1.1.29"/>
    </reaction>
</comment>
<reference evidence="5" key="2">
    <citation type="submission" date="2023-11" db="UniProtKB">
        <authorList>
            <consortium name="WormBaseParasite"/>
        </authorList>
    </citation>
    <scope>IDENTIFICATION</scope>
</reference>
<dbReference type="EC" id="3.1.1.29" evidence="1"/>
<proteinExistence type="predicted"/>
<reference evidence="4" key="1">
    <citation type="submission" date="2022-06" db="EMBL/GenBank/DDBJ databases">
        <authorList>
            <person name="Berger JAMES D."/>
            <person name="Berger JAMES D."/>
        </authorList>
    </citation>
    <scope>NUCLEOTIDE SEQUENCE [LARGE SCALE GENOMIC DNA]</scope>
</reference>
<dbReference type="Pfam" id="PF01981">
    <property type="entry name" value="PTH2"/>
    <property type="match status" value="1"/>
</dbReference>
<evidence type="ECO:0000256" key="3">
    <source>
        <dbReference type="ARBA" id="ARBA00048707"/>
    </source>
</evidence>
<dbReference type="InterPro" id="IPR002833">
    <property type="entry name" value="PTH2"/>
</dbReference>
<dbReference type="SUPFAM" id="SSF102462">
    <property type="entry name" value="Peptidyl-tRNA hydrolase II"/>
    <property type="match status" value="1"/>
</dbReference>
<dbReference type="CDD" id="cd02429">
    <property type="entry name" value="PTH2_like"/>
    <property type="match status" value="1"/>
</dbReference>
<evidence type="ECO:0000313" key="4">
    <source>
        <dbReference type="Proteomes" id="UP000050795"/>
    </source>
</evidence>
<evidence type="ECO:0000256" key="1">
    <source>
        <dbReference type="ARBA" id="ARBA00013260"/>
    </source>
</evidence>
<dbReference type="PANTHER" id="PTHR46194:SF1">
    <property type="entry name" value="PEPTIDYL-TRNA HYDROLASE PTRHD1-RELATED"/>
    <property type="match status" value="1"/>
</dbReference>
<dbReference type="WBParaSite" id="TREG1_3660.1">
    <property type="protein sequence ID" value="TREG1_3660.1"/>
    <property type="gene ID" value="TREG1_3660"/>
</dbReference>
<dbReference type="GO" id="GO:0004045">
    <property type="term" value="F:peptidyl-tRNA hydrolase activity"/>
    <property type="evidence" value="ECO:0007669"/>
    <property type="project" value="UniProtKB-EC"/>
</dbReference>
<keyword evidence="4" id="KW-1185">Reference proteome</keyword>
<accession>A0A183VJU0</accession>
<dbReference type="Gene3D" id="3.40.1490.10">
    <property type="entry name" value="Bit1"/>
    <property type="match status" value="1"/>
</dbReference>
<dbReference type="PANTHER" id="PTHR46194">
    <property type="entry name" value="PEPTIDYL-TRNA HYDROLASE PTRHD1-RELATED"/>
    <property type="match status" value="1"/>
</dbReference>
<evidence type="ECO:0000256" key="2">
    <source>
        <dbReference type="ARBA" id="ARBA00022801"/>
    </source>
</evidence>
<sequence length="117" mass="13371">MVLVQYIVLRRDLLTLLKWPLGAFITQGCHASTAAIATFYCHSDTVAYLAQLDRMHKVTLGVDNEEHMKQITEKLKDAGIDHYLWVEQPENICTALATRPYEKSEIQSYFKGLKLLS</sequence>
<dbReference type="AlphaFoldDB" id="A0A183VJU0"/>
<dbReference type="InterPro" id="IPR042237">
    <property type="entry name" value="PTRHD1"/>
</dbReference>
<dbReference type="Proteomes" id="UP000050795">
    <property type="component" value="Unassembled WGS sequence"/>
</dbReference>
<keyword evidence="2" id="KW-0378">Hydrolase</keyword>
<dbReference type="InterPro" id="IPR023476">
    <property type="entry name" value="Pep_tRNA_hydro_II_dom_sf"/>
</dbReference>